<gene>
    <name evidence="1" type="ORF">AZ78_2957</name>
</gene>
<evidence type="ECO:0000313" key="2">
    <source>
        <dbReference type="Proteomes" id="UP000023435"/>
    </source>
</evidence>
<keyword evidence="2" id="KW-1185">Reference proteome</keyword>
<dbReference type="AlphaFoldDB" id="A0A120AH05"/>
<dbReference type="RefSeq" id="WP_036103374.1">
    <property type="nucleotide sequence ID" value="NZ_JAJA02000001.1"/>
</dbReference>
<organism evidence="1 2">
    <name type="scientific">Lysobacter capsici AZ78</name>
    <dbReference type="NCBI Taxonomy" id="1444315"/>
    <lineage>
        <taxon>Bacteria</taxon>
        <taxon>Pseudomonadati</taxon>
        <taxon>Pseudomonadota</taxon>
        <taxon>Gammaproteobacteria</taxon>
        <taxon>Lysobacterales</taxon>
        <taxon>Lysobacteraceae</taxon>
        <taxon>Lysobacter</taxon>
    </lineage>
</organism>
<reference evidence="1 2" key="1">
    <citation type="journal article" date="2014" name="Genome Announc.">
        <title>Draft Genome Sequence of Lysobacter capsici AZ78, a Bacterium Antagonistic to Plant-Pathogenic Oomycetes.</title>
        <authorList>
            <person name="Puopolo G."/>
            <person name="Sonego P."/>
            <person name="Engelen K."/>
            <person name="Pertot I."/>
        </authorList>
    </citation>
    <scope>NUCLEOTIDE SEQUENCE [LARGE SCALE GENOMIC DNA]</scope>
    <source>
        <strain evidence="1 2">AZ78</strain>
    </source>
</reference>
<sequence>MKPRISVNQLGEYMMATPTRRRQIVKDQKNPPPFKSTRYRDAREVIAEHIASNMVDDAAALAAAEALRENTDGGDFAVQDRIHSAHAITAFLDICEDIKLGALTAVRVDTFSSDGLELAGVKVVMRPEALLLDPATQEVVGCVKLHFSRTQPLDGRSAAYVATALRAHLEHNLSAPGTVNPDRCYVVDIATRSILSAPKANKRRLGDLGAACEEIKDRWFRV</sequence>
<accession>A0A120AH05</accession>
<protein>
    <submittedName>
        <fullName evidence="1">Uncharacterized protein</fullName>
    </submittedName>
</protein>
<proteinExistence type="predicted"/>
<dbReference type="OrthoDB" id="8912150at2"/>
<dbReference type="EMBL" id="JAJA02000001">
    <property type="protein sequence ID" value="KWS05405.1"/>
    <property type="molecule type" value="Genomic_DNA"/>
</dbReference>
<dbReference type="Proteomes" id="UP000023435">
    <property type="component" value="Unassembled WGS sequence"/>
</dbReference>
<comment type="caution">
    <text evidence="1">The sequence shown here is derived from an EMBL/GenBank/DDBJ whole genome shotgun (WGS) entry which is preliminary data.</text>
</comment>
<name>A0A120AH05_9GAMM</name>
<evidence type="ECO:0000313" key="1">
    <source>
        <dbReference type="EMBL" id="KWS05405.1"/>
    </source>
</evidence>